<keyword evidence="2" id="KW-1185">Reference proteome</keyword>
<dbReference type="EMBL" id="BPQJ01000081">
    <property type="protein sequence ID" value="GJD66795.1"/>
    <property type="molecule type" value="Genomic_DNA"/>
</dbReference>
<gene>
    <name evidence="1" type="ORF">MPEAHAMD_6994</name>
</gene>
<name>A0AA37HKH0_9HYPH</name>
<accession>A0AA37HKH0</accession>
<protein>
    <submittedName>
        <fullName evidence="1">Uncharacterized protein</fullName>
    </submittedName>
</protein>
<dbReference type="Proteomes" id="UP001055286">
    <property type="component" value="Unassembled WGS sequence"/>
</dbReference>
<comment type="caution">
    <text evidence="1">The sequence shown here is derived from an EMBL/GenBank/DDBJ whole genome shotgun (WGS) entry which is preliminary data.</text>
</comment>
<evidence type="ECO:0000313" key="1">
    <source>
        <dbReference type="EMBL" id="GJD66795.1"/>
    </source>
</evidence>
<proteinExistence type="predicted"/>
<evidence type="ECO:0000313" key="2">
    <source>
        <dbReference type="Proteomes" id="UP001055286"/>
    </source>
</evidence>
<reference evidence="1" key="2">
    <citation type="submission" date="2021-08" db="EMBL/GenBank/DDBJ databases">
        <authorList>
            <person name="Tani A."/>
            <person name="Ola A."/>
            <person name="Ogura Y."/>
            <person name="Katsura K."/>
            <person name="Hayashi T."/>
        </authorList>
    </citation>
    <scope>NUCLEOTIDE SEQUENCE</scope>
    <source>
        <strain evidence="1">JCM 32048</strain>
    </source>
</reference>
<sequence length="123" mass="13454">MPSHSKIAAAVFAALTDEDKKHLAEAIAAAAYSEEQGDCSDPWYINMSNASVPIPGNSFEPIDEGHLRLACLYLADAKADHSTQDVDWHCLLEGAFGYAHIERFRALYAEIPLGADRYAASER</sequence>
<dbReference type="AlphaFoldDB" id="A0AA37HKH0"/>
<reference evidence="1" key="1">
    <citation type="journal article" date="2016" name="Front. Microbiol.">
        <title>Genome Sequence of the Piezophilic, Mesophilic Sulfate-Reducing Bacterium Desulfovibrio indicus J2T.</title>
        <authorList>
            <person name="Cao J."/>
            <person name="Maignien L."/>
            <person name="Shao Z."/>
            <person name="Alain K."/>
            <person name="Jebbar M."/>
        </authorList>
    </citation>
    <scope>NUCLEOTIDE SEQUENCE</scope>
    <source>
        <strain evidence="1">JCM 32048</strain>
    </source>
</reference>
<dbReference type="RefSeq" id="WP_238193699.1">
    <property type="nucleotide sequence ID" value="NZ_BPQJ01000081.1"/>
</dbReference>
<organism evidence="1 2">
    <name type="scientific">Methylobacterium frigidaeris</name>
    <dbReference type="NCBI Taxonomy" id="2038277"/>
    <lineage>
        <taxon>Bacteria</taxon>
        <taxon>Pseudomonadati</taxon>
        <taxon>Pseudomonadota</taxon>
        <taxon>Alphaproteobacteria</taxon>
        <taxon>Hyphomicrobiales</taxon>
        <taxon>Methylobacteriaceae</taxon>
        <taxon>Methylobacterium</taxon>
    </lineage>
</organism>